<keyword evidence="1" id="KW-0812">Transmembrane</keyword>
<dbReference type="AlphaFoldDB" id="G9HRC6"/>
<proteinExistence type="predicted"/>
<reference evidence="2" key="1">
    <citation type="journal article" date="2012" name="Genome Biol. Evol.">
        <title>The Oxytricha trifallax Mitochondrial Genome.</title>
        <authorList>
            <person name="Swart E.C."/>
            <person name="Nowacki M."/>
            <person name="Shum J."/>
            <person name="Stiles H."/>
            <person name="Higgins B.P."/>
            <person name="Doak T.G."/>
            <person name="Schotanus K."/>
            <person name="Magrini V.J."/>
            <person name="Minx P."/>
            <person name="Mardis E.R."/>
            <person name="Landweber L.F."/>
        </authorList>
    </citation>
    <scope>NUCLEOTIDE SEQUENCE</scope>
</reference>
<organism evidence="2">
    <name type="scientific">Oxytricha trifallax</name>
    <dbReference type="NCBI Taxonomy" id="1172189"/>
    <lineage>
        <taxon>Eukaryota</taxon>
        <taxon>Sar</taxon>
        <taxon>Alveolata</taxon>
        <taxon>Ciliophora</taxon>
        <taxon>Intramacronucleata</taxon>
        <taxon>Spirotrichea</taxon>
        <taxon>Stichotrichia</taxon>
        <taxon>Sporadotrichida</taxon>
        <taxon>Oxytrichidae</taxon>
        <taxon>Oxytrichinae</taxon>
        <taxon>Oxytricha</taxon>
    </lineage>
</organism>
<feature type="transmembrane region" description="Helical" evidence="1">
    <location>
        <begin position="236"/>
        <end position="257"/>
    </location>
</feature>
<accession>G9HRC6</accession>
<name>G9HRC6_9SPIT</name>
<keyword evidence="1" id="KW-0472">Membrane</keyword>
<keyword evidence="1" id="KW-1133">Transmembrane helix</keyword>
<protein>
    <submittedName>
        <fullName evidence="2">Rps2</fullName>
    </submittedName>
</protein>
<evidence type="ECO:0000313" key="2">
    <source>
        <dbReference type="EMBL" id="AEV66638.1"/>
    </source>
</evidence>
<evidence type="ECO:0000256" key="1">
    <source>
        <dbReference type="SAM" id="Phobius"/>
    </source>
</evidence>
<sequence>MNFSLSSFNFFFFFKLKLFFKKNKLLCYLINKTTKNFFIEDNLLIEPLDIHSFEIADQFSLNKTFYFDQKTKTSCFEFTKNNAFDFNKKFYYKLLNFFFLNTFLPNNSFFPRSGFFNMFFFKGSKGSAYIINLNKVLLRWKDFFNLILNLYLFNLNPLVYSSPFFKNETLALNWNLTVWELRSWKYCYPFFVFKTNNFSIKTKFFYDRLASLGYSLFIVSDCLYHFKNLYFFKKFFFYTIGLVSLNINPWLVSYPILASSNSFLNQIFFLQALSYAQKKSFFLQFHYFKKIWNYVSLNKLLN</sequence>
<keyword evidence="2" id="KW-0496">Mitochondrion</keyword>
<geneLocation type="mitochondrion" evidence="2"/>
<dbReference type="InterPro" id="IPR023591">
    <property type="entry name" value="Ribosomal_uS2_flav_dom_sf"/>
</dbReference>
<dbReference type="EMBL" id="JN383843">
    <property type="protein sequence ID" value="AEV66638.1"/>
    <property type="molecule type" value="Genomic_DNA"/>
</dbReference>
<gene>
    <name evidence="2" type="primary">rps2</name>
</gene>
<dbReference type="SUPFAM" id="SSF52313">
    <property type="entry name" value="Ribosomal protein S2"/>
    <property type="match status" value="1"/>
</dbReference>